<proteinExistence type="predicted"/>
<evidence type="ECO:0000259" key="1">
    <source>
        <dbReference type="Pfam" id="PF20262"/>
    </source>
</evidence>
<gene>
    <name evidence="2" type="ORF">JBS370_LOCUS29907</name>
</gene>
<protein>
    <recommendedName>
        <fullName evidence="1">Protein UNC80 C-terminal domain-containing protein</fullName>
    </recommendedName>
</protein>
<evidence type="ECO:0000313" key="3">
    <source>
        <dbReference type="Proteomes" id="UP000663836"/>
    </source>
</evidence>
<dbReference type="Proteomes" id="UP000663836">
    <property type="component" value="Unassembled WGS sequence"/>
</dbReference>
<dbReference type="InterPro" id="IPR046460">
    <property type="entry name" value="UNC80_C"/>
</dbReference>
<sequence>MILLILNHLHLKHNDTMLSKTQYDKNKKKFYFKNNFSFRSFQFVLFGESIQTDIDNITKDTHKPIDGLTYADLILLWQIIPYLYGLFLKDLKQILHKEQAEMIILIAGDMPSRKKGSYT</sequence>
<dbReference type="EMBL" id="CAJOBD010006656">
    <property type="protein sequence ID" value="CAF4066621.1"/>
    <property type="molecule type" value="Genomic_DNA"/>
</dbReference>
<reference evidence="2" key="1">
    <citation type="submission" date="2021-02" db="EMBL/GenBank/DDBJ databases">
        <authorList>
            <person name="Nowell W R."/>
        </authorList>
    </citation>
    <scope>NUCLEOTIDE SEQUENCE</scope>
</reference>
<feature type="domain" description="Protein UNC80 C-terminal" evidence="1">
    <location>
        <begin position="71"/>
        <end position="115"/>
    </location>
</feature>
<accession>A0A819TKK9</accession>
<organism evidence="2 3">
    <name type="scientific">Rotaria sordida</name>
    <dbReference type="NCBI Taxonomy" id="392033"/>
    <lineage>
        <taxon>Eukaryota</taxon>
        <taxon>Metazoa</taxon>
        <taxon>Spiralia</taxon>
        <taxon>Gnathifera</taxon>
        <taxon>Rotifera</taxon>
        <taxon>Eurotatoria</taxon>
        <taxon>Bdelloidea</taxon>
        <taxon>Philodinida</taxon>
        <taxon>Philodinidae</taxon>
        <taxon>Rotaria</taxon>
    </lineage>
</organism>
<evidence type="ECO:0000313" key="2">
    <source>
        <dbReference type="EMBL" id="CAF4066621.1"/>
    </source>
</evidence>
<dbReference type="Pfam" id="PF20262">
    <property type="entry name" value="UNC80_C"/>
    <property type="match status" value="1"/>
</dbReference>
<name>A0A819TKK9_9BILA</name>
<comment type="caution">
    <text evidence="2">The sequence shown here is derived from an EMBL/GenBank/DDBJ whole genome shotgun (WGS) entry which is preliminary data.</text>
</comment>
<dbReference type="AlphaFoldDB" id="A0A819TKK9"/>